<dbReference type="SUPFAM" id="SSF53649">
    <property type="entry name" value="Alkaline phosphatase-like"/>
    <property type="match status" value="1"/>
</dbReference>
<dbReference type="InterPro" id="IPR024607">
    <property type="entry name" value="Sulfatase_CS"/>
</dbReference>
<dbReference type="EMBL" id="FXAO01000007">
    <property type="protein sequence ID" value="SMG45235.1"/>
    <property type="molecule type" value="Genomic_DNA"/>
</dbReference>
<evidence type="ECO:0000313" key="6">
    <source>
        <dbReference type="EMBL" id="SMG45235.1"/>
    </source>
</evidence>
<dbReference type="Pfam" id="PF00884">
    <property type="entry name" value="Sulfatase"/>
    <property type="match status" value="1"/>
</dbReference>
<reference evidence="7" key="1">
    <citation type="submission" date="2017-04" db="EMBL/GenBank/DDBJ databases">
        <authorList>
            <person name="Varghese N."/>
            <person name="Submissions S."/>
        </authorList>
    </citation>
    <scope>NUCLEOTIDE SEQUENCE [LARGE SCALE GENOMIC DNA]</scope>
    <source>
        <strain evidence="7">DSM 19835</strain>
    </source>
</reference>
<dbReference type="InterPro" id="IPR050738">
    <property type="entry name" value="Sulfatase"/>
</dbReference>
<sequence length="479" mass="54270">MRSIYFRKITPIFICFFLFACEEREKHNTVNKEDVAGLPNIIILLADDLGYGDLSIYGSQSIETPNIDALAREGMRFSQFYSGSAVCSPSRACLLTGKYPLRYDIRQHFNDNEEHLPETSITLPKLLRDNGYKTVHIGKWHLGGLRPIDFEARAAGNTANPGPLQHGFDHYLTSIEGAPTRPKLIKERKLYREGGKYMIRNDRRADTINKHWTEIKVDEAISKIDIYQNENAPFFINLWFDVPHTPYEPAPEPHLSKYKKLGATGDQLYFRSMVSHLDANIGRLISYLKEKGIFENTIILFTSDNGPAFQGSPGPFSGGKTDLHEGGLRVPMLAVWKGRIPENTHSFNTLHMADILPTLADAVGINIDNLEIDGISALPLLENNNYVEREALYWQMDLYKGFQNQGPKPLPYATSGIVQGKWKMLMDSTGPAALYDLAQDHRELYNLKGKHPFVEKELSSKLEDFLMAKRDTTGFIEIK</sequence>
<comment type="similarity">
    <text evidence="1">Belongs to the sulfatase family.</text>
</comment>
<keyword evidence="2" id="KW-0479">Metal-binding</keyword>
<keyword evidence="4" id="KW-0106">Calcium</keyword>
<evidence type="ECO:0000256" key="4">
    <source>
        <dbReference type="ARBA" id="ARBA00022837"/>
    </source>
</evidence>
<proteinExistence type="inferred from homology"/>
<dbReference type="Gene3D" id="3.30.1120.10">
    <property type="match status" value="1"/>
</dbReference>
<dbReference type="STRING" id="188872.SAMN03080602_03423"/>
<keyword evidence="3" id="KW-0378">Hydrolase</keyword>
<dbReference type="InterPro" id="IPR017850">
    <property type="entry name" value="Alkaline_phosphatase_core_sf"/>
</dbReference>
<evidence type="ECO:0000256" key="1">
    <source>
        <dbReference type="ARBA" id="ARBA00008779"/>
    </source>
</evidence>
<dbReference type="AlphaFoldDB" id="A0A1X7KV93"/>
<evidence type="ECO:0000313" key="7">
    <source>
        <dbReference type="Proteomes" id="UP000193420"/>
    </source>
</evidence>
<gene>
    <name evidence="6" type="ORF">SAMN03080602_03423</name>
</gene>
<dbReference type="PROSITE" id="PS00149">
    <property type="entry name" value="SULFATASE_2"/>
    <property type="match status" value="1"/>
</dbReference>
<dbReference type="GO" id="GO:0004065">
    <property type="term" value="F:arylsulfatase activity"/>
    <property type="evidence" value="ECO:0007669"/>
    <property type="project" value="TreeGrafter"/>
</dbReference>
<dbReference type="InterPro" id="IPR000917">
    <property type="entry name" value="Sulfatase_N"/>
</dbReference>
<dbReference type="PROSITE" id="PS51257">
    <property type="entry name" value="PROKAR_LIPOPROTEIN"/>
    <property type="match status" value="1"/>
</dbReference>
<keyword evidence="7" id="KW-1185">Reference proteome</keyword>
<dbReference type="PANTHER" id="PTHR42693:SF33">
    <property type="entry name" value="ARYLSULFATASE"/>
    <property type="match status" value="1"/>
</dbReference>
<evidence type="ECO:0000256" key="2">
    <source>
        <dbReference type="ARBA" id="ARBA00022723"/>
    </source>
</evidence>
<dbReference type="Proteomes" id="UP000193420">
    <property type="component" value="Unassembled WGS sequence"/>
</dbReference>
<accession>A0A1X7KV93</accession>
<evidence type="ECO:0000256" key="3">
    <source>
        <dbReference type="ARBA" id="ARBA00022801"/>
    </source>
</evidence>
<protein>
    <submittedName>
        <fullName evidence="6">Arylsulfatase A</fullName>
    </submittedName>
</protein>
<evidence type="ECO:0000259" key="5">
    <source>
        <dbReference type="Pfam" id="PF00884"/>
    </source>
</evidence>
<organism evidence="6 7">
    <name type="scientific">Arenibacter troitsensis</name>
    <dbReference type="NCBI Taxonomy" id="188872"/>
    <lineage>
        <taxon>Bacteria</taxon>
        <taxon>Pseudomonadati</taxon>
        <taxon>Bacteroidota</taxon>
        <taxon>Flavobacteriia</taxon>
        <taxon>Flavobacteriales</taxon>
        <taxon>Flavobacteriaceae</taxon>
        <taxon>Arenibacter</taxon>
    </lineage>
</organism>
<dbReference type="Gene3D" id="3.40.720.10">
    <property type="entry name" value="Alkaline Phosphatase, subunit A"/>
    <property type="match status" value="1"/>
</dbReference>
<name>A0A1X7KV93_9FLAO</name>
<dbReference type="PROSITE" id="PS00523">
    <property type="entry name" value="SULFATASE_1"/>
    <property type="match status" value="1"/>
</dbReference>
<dbReference type="GO" id="GO:0046872">
    <property type="term" value="F:metal ion binding"/>
    <property type="evidence" value="ECO:0007669"/>
    <property type="project" value="UniProtKB-KW"/>
</dbReference>
<dbReference type="PANTHER" id="PTHR42693">
    <property type="entry name" value="ARYLSULFATASE FAMILY MEMBER"/>
    <property type="match status" value="1"/>
</dbReference>
<feature type="domain" description="Sulfatase N-terminal" evidence="5">
    <location>
        <begin position="39"/>
        <end position="365"/>
    </location>
</feature>